<evidence type="ECO:0000313" key="4">
    <source>
        <dbReference type="Proteomes" id="UP001597135"/>
    </source>
</evidence>
<dbReference type="Gene3D" id="3.30.360.10">
    <property type="entry name" value="Dihydrodipicolinate Reductase, domain 2"/>
    <property type="match status" value="1"/>
</dbReference>
<accession>A0ABW3ZE92</accession>
<dbReference type="SUPFAM" id="SSF55347">
    <property type="entry name" value="Glyceraldehyde-3-phosphate dehydrogenase-like, C-terminal domain"/>
    <property type="match status" value="1"/>
</dbReference>
<dbReference type="InterPro" id="IPR055170">
    <property type="entry name" value="GFO_IDH_MocA-like_dom"/>
</dbReference>
<evidence type="ECO:0000259" key="2">
    <source>
        <dbReference type="Pfam" id="PF22725"/>
    </source>
</evidence>
<protein>
    <submittedName>
        <fullName evidence="3">Gfo/Idh/MocA family protein</fullName>
    </submittedName>
</protein>
<dbReference type="InterPro" id="IPR036291">
    <property type="entry name" value="NAD(P)-bd_dom_sf"/>
</dbReference>
<dbReference type="Proteomes" id="UP001597135">
    <property type="component" value="Unassembled WGS sequence"/>
</dbReference>
<sequence>MADHCRLGIAGLGLVGRRHADAIAACNGARLVAVADPSADGQASADALGVRCFPSLDEMLDEAALDGVLLASPTGLHVDQAQAAVARGCPALIEKPIGTSAADAMALVEAAEAAGVPLLVGHHRRHNPLSCAAKEVIAEGRLGIIRAVQATCWFYKPDSYFDTAPWRKEPGAGPISVNLVHDVDLMRHFCGEVVAVQATASPSMRGFANEDVAAAVLEFESGAVGTISVSDSTVSPWSWEMTSGEYPVYPVTPESCYHIGGTDGALSIPDMRLWTHRGAPDWWMPISATSLVRGASDPLVNQIRHFVEVVLGREEPLVSGLEGVRTLQVVEGIQVSAQRRERVSIPRLGRG</sequence>
<dbReference type="Pfam" id="PF01408">
    <property type="entry name" value="GFO_IDH_MocA"/>
    <property type="match status" value="1"/>
</dbReference>
<name>A0ABW3ZE92_9RHOB</name>
<reference evidence="4" key="1">
    <citation type="journal article" date="2019" name="Int. J. Syst. Evol. Microbiol.">
        <title>The Global Catalogue of Microorganisms (GCM) 10K type strain sequencing project: providing services to taxonomists for standard genome sequencing and annotation.</title>
        <authorList>
            <consortium name="The Broad Institute Genomics Platform"/>
            <consortium name="The Broad Institute Genome Sequencing Center for Infectious Disease"/>
            <person name="Wu L."/>
            <person name="Ma J."/>
        </authorList>
    </citation>
    <scope>NUCLEOTIDE SEQUENCE [LARGE SCALE GENOMIC DNA]</scope>
    <source>
        <strain evidence="4">CCUG 62953</strain>
    </source>
</reference>
<dbReference type="EMBL" id="JBHTMU010000004">
    <property type="protein sequence ID" value="MFD1341516.1"/>
    <property type="molecule type" value="Genomic_DNA"/>
</dbReference>
<dbReference type="InterPro" id="IPR000683">
    <property type="entry name" value="Gfo/Idh/MocA-like_OxRdtase_N"/>
</dbReference>
<dbReference type="RefSeq" id="WP_386801571.1">
    <property type="nucleotide sequence ID" value="NZ_JBHTMU010000004.1"/>
</dbReference>
<comment type="caution">
    <text evidence="3">The sequence shown here is derived from an EMBL/GenBank/DDBJ whole genome shotgun (WGS) entry which is preliminary data.</text>
</comment>
<feature type="domain" description="GFO/IDH/MocA-like oxidoreductase" evidence="2">
    <location>
        <begin position="132"/>
        <end position="265"/>
    </location>
</feature>
<dbReference type="Gene3D" id="3.40.50.720">
    <property type="entry name" value="NAD(P)-binding Rossmann-like Domain"/>
    <property type="match status" value="1"/>
</dbReference>
<dbReference type="PANTHER" id="PTHR43377:SF8">
    <property type="entry name" value="BLR3664 PROTEIN"/>
    <property type="match status" value="1"/>
</dbReference>
<gene>
    <name evidence="3" type="ORF">ACFQ4E_03710</name>
</gene>
<dbReference type="InterPro" id="IPR051450">
    <property type="entry name" value="Gfo/Idh/MocA_Oxidoreductases"/>
</dbReference>
<dbReference type="PANTHER" id="PTHR43377">
    <property type="entry name" value="BILIVERDIN REDUCTASE A"/>
    <property type="match status" value="1"/>
</dbReference>
<evidence type="ECO:0000313" key="3">
    <source>
        <dbReference type="EMBL" id="MFD1341516.1"/>
    </source>
</evidence>
<organism evidence="3 4">
    <name type="scientific">Litorisediminicola beolgyonensis</name>
    <dbReference type="NCBI Taxonomy" id="1173614"/>
    <lineage>
        <taxon>Bacteria</taxon>
        <taxon>Pseudomonadati</taxon>
        <taxon>Pseudomonadota</taxon>
        <taxon>Alphaproteobacteria</taxon>
        <taxon>Rhodobacterales</taxon>
        <taxon>Paracoccaceae</taxon>
        <taxon>Litorisediminicola</taxon>
    </lineage>
</organism>
<dbReference type="SUPFAM" id="SSF51735">
    <property type="entry name" value="NAD(P)-binding Rossmann-fold domains"/>
    <property type="match status" value="1"/>
</dbReference>
<dbReference type="Pfam" id="PF22725">
    <property type="entry name" value="GFO_IDH_MocA_C3"/>
    <property type="match status" value="1"/>
</dbReference>
<evidence type="ECO:0000259" key="1">
    <source>
        <dbReference type="Pfam" id="PF01408"/>
    </source>
</evidence>
<feature type="domain" description="Gfo/Idh/MocA-like oxidoreductase N-terminal" evidence="1">
    <location>
        <begin position="6"/>
        <end position="122"/>
    </location>
</feature>
<keyword evidence="4" id="KW-1185">Reference proteome</keyword>
<proteinExistence type="predicted"/>